<accession>A0A177L3X1</accession>
<name>A0A177L3X1_9BACI</name>
<organism evidence="1 2">
    <name type="scientific">Domibacillus aminovorans</name>
    <dbReference type="NCBI Taxonomy" id="29332"/>
    <lineage>
        <taxon>Bacteria</taxon>
        <taxon>Bacillati</taxon>
        <taxon>Bacillota</taxon>
        <taxon>Bacilli</taxon>
        <taxon>Bacillales</taxon>
        <taxon>Bacillaceae</taxon>
        <taxon>Domibacillus</taxon>
    </lineage>
</organism>
<dbReference type="EMBL" id="LQWY01000039">
    <property type="protein sequence ID" value="OAH60378.1"/>
    <property type="molecule type" value="Genomic_DNA"/>
</dbReference>
<gene>
    <name evidence="1" type="ORF">AWH49_16760</name>
</gene>
<comment type="caution">
    <text evidence="1">The sequence shown here is derived from an EMBL/GenBank/DDBJ whole genome shotgun (WGS) entry which is preliminary data.</text>
</comment>
<dbReference type="AlphaFoldDB" id="A0A177L3X1"/>
<keyword evidence="2" id="KW-1185">Reference proteome</keyword>
<dbReference type="RefSeq" id="WP_063966144.1">
    <property type="nucleotide sequence ID" value="NZ_JBCNAN010000063.1"/>
</dbReference>
<dbReference type="Proteomes" id="UP000076935">
    <property type="component" value="Unassembled WGS sequence"/>
</dbReference>
<reference evidence="1 2" key="1">
    <citation type="submission" date="2016-01" db="EMBL/GenBank/DDBJ databases">
        <title>Investigation of taxonomic status of Bacillus aminovorans.</title>
        <authorList>
            <person name="Verma A."/>
            <person name="Pal Y."/>
            <person name="Krishnamurthi S."/>
        </authorList>
    </citation>
    <scope>NUCLEOTIDE SEQUENCE [LARGE SCALE GENOMIC DNA]</scope>
    <source>
        <strain evidence="1 2">DSM 1314</strain>
    </source>
</reference>
<evidence type="ECO:0000313" key="2">
    <source>
        <dbReference type="Proteomes" id="UP000076935"/>
    </source>
</evidence>
<protein>
    <submittedName>
        <fullName evidence="1">Uncharacterized protein</fullName>
    </submittedName>
</protein>
<sequence length="106" mass="12025">MQIKPANKLAEVAEIGQRQYEKAVLASEEFKKLLNNIENAAMDGYTLKEVVLDDSEIRSHKVYQRELVNAGYKVVFRTISGTNLLGQHLEKQVFSVSWAIQVEADE</sequence>
<evidence type="ECO:0000313" key="1">
    <source>
        <dbReference type="EMBL" id="OAH60378.1"/>
    </source>
</evidence>
<proteinExistence type="predicted"/>